<protein>
    <recommendedName>
        <fullName evidence="4">HTH lacI-type domain-containing protein</fullName>
    </recommendedName>
</protein>
<dbReference type="PROSITE" id="PS50932">
    <property type="entry name" value="HTH_LACI_2"/>
    <property type="match status" value="1"/>
</dbReference>
<dbReference type="GO" id="GO:0000976">
    <property type="term" value="F:transcription cis-regulatory region binding"/>
    <property type="evidence" value="ECO:0007669"/>
    <property type="project" value="TreeGrafter"/>
</dbReference>
<gene>
    <name evidence="5" type="ORF">S03H2_22337</name>
</gene>
<keyword evidence="3" id="KW-0804">Transcription</keyword>
<accession>X1G352</accession>
<dbReference type="AlphaFoldDB" id="X1G352"/>
<dbReference type="EMBL" id="BARU01012011">
    <property type="protein sequence ID" value="GAH35979.1"/>
    <property type="molecule type" value="Genomic_DNA"/>
</dbReference>
<dbReference type="CDD" id="cd01392">
    <property type="entry name" value="HTH_LacI"/>
    <property type="match status" value="1"/>
</dbReference>
<evidence type="ECO:0000256" key="2">
    <source>
        <dbReference type="ARBA" id="ARBA00023125"/>
    </source>
</evidence>
<dbReference type="Pfam" id="PF00356">
    <property type="entry name" value="LacI"/>
    <property type="match status" value="1"/>
</dbReference>
<feature type="domain" description="HTH lacI-type" evidence="4">
    <location>
        <begin position="3"/>
        <end position="57"/>
    </location>
</feature>
<dbReference type="Gene3D" id="1.10.260.40">
    <property type="entry name" value="lambda repressor-like DNA-binding domains"/>
    <property type="match status" value="1"/>
</dbReference>
<organism evidence="5">
    <name type="scientific">marine sediment metagenome</name>
    <dbReference type="NCBI Taxonomy" id="412755"/>
    <lineage>
        <taxon>unclassified sequences</taxon>
        <taxon>metagenomes</taxon>
        <taxon>ecological metagenomes</taxon>
    </lineage>
</organism>
<evidence type="ECO:0000259" key="4">
    <source>
        <dbReference type="PROSITE" id="PS50932"/>
    </source>
</evidence>
<sequence>MPARIEDVATHAGASIKTVSRVLNGLPSVRPKLRARIEASIRALNYIPNPSARSLAGNRSYLIALLYDNPTAGSNYIMELIVGVLMACKNTPYHAVLHPFESSDDPVAAIDGFV</sequence>
<dbReference type="InterPro" id="IPR010982">
    <property type="entry name" value="Lambda_DNA-bd_dom_sf"/>
</dbReference>
<dbReference type="Gene3D" id="3.40.50.2300">
    <property type="match status" value="1"/>
</dbReference>
<evidence type="ECO:0000256" key="1">
    <source>
        <dbReference type="ARBA" id="ARBA00023015"/>
    </source>
</evidence>
<name>X1G352_9ZZZZ</name>
<keyword evidence="1" id="KW-0805">Transcription regulation</keyword>
<dbReference type="SUPFAM" id="SSF47413">
    <property type="entry name" value="lambda repressor-like DNA-binding domains"/>
    <property type="match status" value="1"/>
</dbReference>
<evidence type="ECO:0000313" key="5">
    <source>
        <dbReference type="EMBL" id="GAH35979.1"/>
    </source>
</evidence>
<dbReference type="InterPro" id="IPR000843">
    <property type="entry name" value="HTH_LacI"/>
</dbReference>
<proteinExistence type="predicted"/>
<feature type="non-terminal residue" evidence="5">
    <location>
        <position position="114"/>
    </location>
</feature>
<comment type="caution">
    <text evidence="5">The sequence shown here is derived from an EMBL/GenBank/DDBJ whole genome shotgun (WGS) entry which is preliminary data.</text>
</comment>
<dbReference type="GO" id="GO:0003700">
    <property type="term" value="F:DNA-binding transcription factor activity"/>
    <property type="evidence" value="ECO:0007669"/>
    <property type="project" value="TreeGrafter"/>
</dbReference>
<dbReference type="SMART" id="SM00354">
    <property type="entry name" value="HTH_LACI"/>
    <property type="match status" value="1"/>
</dbReference>
<evidence type="ECO:0000256" key="3">
    <source>
        <dbReference type="ARBA" id="ARBA00023163"/>
    </source>
</evidence>
<dbReference type="PANTHER" id="PTHR30146">
    <property type="entry name" value="LACI-RELATED TRANSCRIPTIONAL REPRESSOR"/>
    <property type="match status" value="1"/>
</dbReference>
<reference evidence="5" key="1">
    <citation type="journal article" date="2014" name="Front. Microbiol.">
        <title>High frequency of phylogenetically diverse reductive dehalogenase-homologous genes in deep subseafloor sedimentary metagenomes.</title>
        <authorList>
            <person name="Kawai M."/>
            <person name="Futagami T."/>
            <person name="Toyoda A."/>
            <person name="Takaki Y."/>
            <person name="Nishi S."/>
            <person name="Hori S."/>
            <person name="Arai W."/>
            <person name="Tsubouchi T."/>
            <person name="Morono Y."/>
            <person name="Uchiyama I."/>
            <person name="Ito T."/>
            <person name="Fujiyama A."/>
            <person name="Inagaki F."/>
            <person name="Takami H."/>
        </authorList>
    </citation>
    <scope>NUCLEOTIDE SEQUENCE</scope>
    <source>
        <strain evidence="5">Expedition CK06-06</strain>
    </source>
</reference>
<keyword evidence="2" id="KW-0238">DNA-binding</keyword>
<dbReference type="PANTHER" id="PTHR30146:SF153">
    <property type="entry name" value="LACTOSE OPERON REPRESSOR"/>
    <property type="match status" value="1"/>
</dbReference>